<dbReference type="PANTHER" id="PTHR22801">
    <property type="entry name" value="LITHOSTATHINE"/>
    <property type="match status" value="1"/>
</dbReference>
<keyword evidence="1" id="KW-1015">Disulfide bond</keyword>
<dbReference type="InterPro" id="IPR018378">
    <property type="entry name" value="C-type_lectin_CS"/>
</dbReference>
<evidence type="ECO:0000313" key="5">
    <source>
        <dbReference type="Proteomes" id="UP000838412"/>
    </source>
</evidence>
<proteinExistence type="predicted"/>
<dbReference type="InterPro" id="IPR050801">
    <property type="entry name" value="Ca-Dep_Lectins_ImmuneDev"/>
</dbReference>
<reference evidence="4" key="1">
    <citation type="submission" date="2022-01" db="EMBL/GenBank/DDBJ databases">
        <authorList>
            <person name="Braso-Vives M."/>
        </authorList>
    </citation>
    <scope>NUCLEOTIDE SEQUENCE</scope>
</reference>
<feature type="chain" id="PRO_5035458038" evidence="2">
    <location>
        <begin position="19"/>
        <end position="217"/>
    </location>
</feature>
<protein>
    <submittedName>
        <fullName evidence="4">CLEC4M protein</fullName>
    </submittedName>
</protein>
<evidence type="ECO:0000256" key="1">
    <source>
        <dbReference type="ARBA" id="ARBA00023157"/>
    </source>
</evidence>
<dbReference type="PROSITE" id="PS50041">
    <property type="entry name" value="C_TYPE_LECTIN_2"/>
    <property type="match status" value="1"/>
</dbReference>
<evidence type="ECO:0000313" key="4">
    <source>
        <dbReference type="EMBL" id="CAH1239533.1"/>
    </source>
</evidence>
<sequence length="217" mass="24347">MNVSVVVLVLALLQVVAGETTPNYPGPRTEQCVCSPAIYVDYGDQRGEEADSKVDILIAEVSNLTAELLKKAKPEKPVCPDGYLQFEDRCFNFSTDKKTYTDARSVCQAAGGRLAMPKDQLTNDFLTNQIETRYFAFSRYIVWFGLTDEVQEGTWVWEDGTPLIGWSDWAQGEPDDFFNQDCVGFGSRFGLKWEDGGCSLDTYYVCETKATFPPVDY</sequence>
<dbReference type="Pfam" id="PF00059">
    <property type="entry name" value="Lectin_C"/>
    <property type="match status" value="1"/>
</dbReference>
<evidence type="ECO:0000259" key="3">
    <source>
        <dbReference type="PROSITE" id="PS50041"/>
    </source>
</evidence>
<evidence type="ECO:0000256" key="2">
    <source>
        <dbReference type="SAM" id="SignalP"/>
    </source>
</evidence>
<dbReference type="PANTHER" id="PTHR22801:SF63">
    <property type="entry name" value="C-TYPE LECTIN DOMAIN-CONTAINING PROTEIN"/>
    <property type="match status" value="1"/>
</dbReference>
<feature type="domain" description="C-type lectin" evidence="3">
    <location>
        <begin position="86"/>
        <end position="207"/>
    </location>
</feature>
<dbReference type="InterPro" id="IPR016187">
    <property type="entry name" value="CTDL_fold"/>
</dbReference>
<accession>A0A8J9VKH1</accession>
<dbReference type="OrthoDB" id="441660at2759"/>
<dbReference type="Proteomes" id="UP000838412">
    <property type="component" value="Chromosome 11"/>
</dbReference>
<dbReference type="InterPro" id="IPR001304">
    <property type="entry name" value="C-type_lectin-like"/>
</dbReference>
<dbReference type="Gene3D" id="3.10.100.10">
    <property type="entry name" value="Mannose-Binding Protein A, subunit A"/>
    <property type="match status" value="1"/>
</dbReference>
<keyword evidence="2" id="KW-0732">Signal</keyword>
<feature type="signal peptide" evidence="2">
    <location>
        <begin position="1"/>
        <end position="18"/>
    </location>
</feature>
<dbReference type="EMBL" id="OV696696">
    <property type="protein sequence ID" value="CAH1239533.1"/>
    <property type="molecule type" value="Genomic_DNA"/>
</dbReference>
<dbReference type="InterPro" id="IPR016186">
    <property type="entry name" value="C-type_lectin-like/link_sf"/>
</dbReference>
<dbReference type="CDD" id="cd00037">
    <property type="entry name" value="CLECT"/>
    <property type="match status" value="1"/>
</dbReference>
<keyword evidence="5" id="KW-1185">Reference proteome</keyword>
<dbReference type="SUPFAM" id="SSF56436">
    <property type="entry name" value="C-type lectin-like"/>
    <property type="match status" value="1"/>
</dbReference>
<dbReference type="SMART" id="SM00034">
    <property type="entry name" value="CLECT"/>
    <property type="match status" value="1"/>
</dbReference>
<dbReference type="AlphaFoldDB" id="A0A8J9VKH1"/>
<organism evidence="4 5">
    <name type="scientific">Branchiostoma lanceolatum</name>
    <name type="common">Common lancelet</name>
    <name type="synonym">Amphioxus lanceolatum</name>
    <dbReference type="NCBI Taxonomy" id="7740"/>
    <lineage>
        <taxon>Eukaryota</taxon>
        <taxon>Metazoa</taxon>
        <taxon>Chordata</taxon>
        <taxon>Cephalochordata</taxon>
        <taxon>Leptocardii</taxon>
        <taxon>Amphioxiformes</taxon>
        <taxon>Branchiostomatidae</taxon>
        <taxon>Branchiostoma</taxon>
    </lineage>
</organism>
<name>A0A8J9VKH1_BRALA</name>
<gene>
    <name evidence="4" type="primary">CLEC4M</name>
    <name evidence="4" type="ORF">BLAG_LOCUS3798</name>
</gene>
<dbReference type="PROSITE" id="PS00615">
    <property type="entry name" value="C_TYPE_LECTIN_1"/>
    <property type="match status" value="1"/>
</dbReference>